<evidence type="ECO:0000256" key="4">
    <source>
        <dbReference type="SAM" id="MobiDB-lite"/>
    </source>
</evidence>
<feature type="region of interest" description="Disordered" evidence="4">
    <location>
        <begin position="340"/>
        <end position="391"/>
    </location>
</feature>
<accession>A0A835JFF4</accession>
<dbReference type="AlphaFoldDB" id="A0A835JFF4"/>
<dbReference type="Pfam" id="PF05641">
    <property type="entry name" value="Agenet"/>
    <property type="match status" value="3"/>
</dbReference>
<dbReference type="CDD" id="cd20405">
    <property type="entry name" value="Tudor_Agenet_AtDUF_rpt1_3"/>
    <property type="match status" value="1"/>
</dbReference>
<evidence type="ECO:0000256" key="3">
    <source>
        <dbReference type="SAM" id="Coils"/>
    </source>
</evidence>
<evidence type="ECO:0000256" key="1">
    <source>
        <dbReference type="ARBA" id="ARBA00022448"/>
    </source>
</evidence>
<feature type="compositionally biased region" description="Basic and acidic residues" evidence="4">
    <location>
        <begin position="629"/>
        <end position="641"/>
    </location>
</feature>
<feature type="compositionally biased region" description="Polar residues" evidence="4">
    <location>
        <begin position="352"/>
        <end position="366"/>
    </location>
</feature>
<comment type="caution">
    <text evidence="6">The sequence shown here is derived from an EMBL/GenBank/DDBJ whole genome shotgun (WGS) entry which is preliminary data.</text>
</comment>
<dbReference type="InterPro" id="IPR007930">
    <property type="entry name" value="DUF724"/>
</dbReference>
<feature type="region of interest" description="Disordered" evidence="4">
    <location>
        <begin position="622"/>
        <end position="641"/>
    </location>
</feature>
<feature type="domain" description="Agenet" evidence="5">
    <location>
        <begin position="180"/>
        <end position="248"/>
    </location>
</feature>
<dbReference type="CDD" id="cd20406">
    <property type="entry name" value="Tudor_Agenet_AtDUF_rpt2_4"/>
    <property type="match status" value="2"/>
</dbReference>
<dbReference type="PANTHER" id="PTHR31917:SF153">
    <property type="entry name" value="DUF724 DOMAIN-CONTAINING PROTEIN 3-RELATED"/>
    <property type="match status" value="1"/>
</dbReference>
<evidence type="ECO:0000256" key="2">
    <source>
        <dbReference type="ARBA" id="ARBA00022604"/>
    </source>
</evidence>
<feature type="domain" description="Agenet" evidence="5">
    <location>
        <begin position="249"/>
        <end position="305"/>
    </location>
</feature>
<evidence type="ECO:0000259" key="5">
    <source>
        <dbReference type="SMART" id="SM00743"/>
    </source>
</evidence>
<dbReference type="Proteomes" id="UP000657918">
    <property type="component" value="Unassembled WGS sequence"/>
</dbReference>
<keyword evidence="7" id="KW-1185">Reference proteome</keyword>
<feature type="compositionally biased region" description="Polar residues" evidence="4">
    <location>
        <begin position="380"/>
        <end position="391"/>
    </location>
</feature>
<dbReference type="Pfam" id="PF05266">
    <property type="entry name" value="DUF724"/>
    <property type="match status" value="1"/>
</dbReference>
<reference evidence="6 7" key="1">
    <citation type="submission" date="2020-10" db="EMBL/GenBank/DDBJ databases">
        <title>Plant Genome Project.</title>
        <authorList>
            <person name="Zhang R.-G."/>
        </authorList>
    </citation>
    <scope>NUCLEOTIDE SEQUENCE [LARGE SCALE GENOMIC DNA]</scope>
    <source>
        <strain evidence="6">FAFU-HL-1</strain>
        <tissue evidence="6">Leaf</tissue>
    </source>
</reference>
<dbReference type="OrthoDB" id="687110at2759"/>
<name>A0A835JFF4_9ROSI</name>
<evidence type="ECO:0000313" key="6">
    <source>
        <dbReference type="EMBL" id="KAF9669238.1"/>
    </source>
</evidence>
<feature type="domain" description="Agenet" evidence="5">
    <location>
        <begin position="108"/>
        <end position="165"/>
    </location>
</feature>
<dbReference type="SMART" id="SM00743">
    <property type="entry name" value="Agenet"/>
    <property type="match status" value="4"/>
</dbReference>
<evidence type="ECO:0000313" key="7">
    <source>
        <dbReference type="Proteomes" id="UP000657918"/>
    </source>
</evidence>
<feature type="domain" description="Agenet" evidence="5">
    <location>
        <begin position="23"/>
        <end position="103"/>
    </location>
</feature>
<sequence>MVGLDSNPQPQQNPQQQNQTSTMFFNNGEEVEVSSEEEGFRGAWYLATILEFPTAPQSTIKSASKKKRKAIVQYKTLVTEDGTAPLVEQVDPQLIRPLPPQDSPKNGGVFQENEAIDARLRDGWWSGVVKKVLDGGARYMVYFDNPPDVLYFDAKDLRIHLDWVDGNWVRPGMKEQATGSVFSSGSEVEVSLEKDNVRDIWLPAVVIEEIKDKTFLVKCQSSWNSDEAGTMKTIVDSLHIRPTPPHADRNYELLERVDAHYGVGWRSGVITKLLAGRRYNVFFKQANENIELNQSKIRPHLEWVDGKWISKKVARIVSDSRGQFGSTNNNQNLDAAELLKSSSASEDKTKDTVSTSVRNLAEQSTHLGEKSVKKPKLTLYNGSGARSNPSSKLIERDAIEASLSVSALQSRKIPIEMSNEMLCGFTSSKTGGKKTRCIEKLLDAEPSNKTENSSAGNATMQKAKQQKVLELDCQKVEIVTRIGRVTKSPFRSPNVSAAVKDGNTVEVAVQGISEIDFKTKEIEDPLIMGLTAIDDTYQDDKETLKLLRDQKKSLNDSVKDKNLEHVGSSQRRKRGRPCKLIINSKALGASQEDLGSGDIADEVVQDLTTNEVVWLTQARMEPKVSQNSSREKSSEVSKTDFMSREGDAAVVAAASKNVADYDQPLSTWIGGVHVSTILGELRSSTARAASGERDAKGNVTLVENQSVPFAKRSSVWNTIESMEVFRAIPQKLHFHPLTECKEEYREGSAIGIMVTFASLFDKISSLQFDDCRSILESTLESLLDLEKHGFDITVPRGRLNELLSIKDGQGEALDESKDTEGKLLVHTNEKRKLEEKMNDIEKKITELQEELALTKAKMEVKNLDTPKLQSHADAINERIKNARDHFRKVASAPWKSP</sequence>
<dbReference type="InterPro" id="IPR008395">
    <property type="entry name" value="Agenet-like_dom"/>
</dbReference>
<feature type="coiled-coil region" evidence="3">
    <location>
        <begin position="823"/>
        <end position="864"/>
    </location>
</feature>
<keyword evidence="3" id="KW-0175">Coiled coil</keyword>
<feature type="coiled-coil region" evidence="3">
    <location>
        <begin position="537"/>
        <end position="564"/>
    </location>
</feature>
<dbReference type="EMBL" id="JADGMS010000014">
    <property type="protein sequence ID" value="KAF9669238.1"/>
    <property type="molecule type" value="Genomic_DNA"/>
</dbReference>
<proteinExistence type="predicted"/>
<gene>
    <name evidence="6" type="ORF">SADUNF_Sadunf14G0087100</name>
</gene>
<dbReference type="PANTHER" id="PTHR31917">
    <property type="entry name" value="AGENET DOMAIN-CONTAINING PROTEIN-RELATED"/>
    <property type="match status" value="1"/>
</dbReference>
<dbReference type="InterPro" id="IPR014002">
    <property type="entry name" value="Agenet_dom_plant"/>
</dbReference>
<protein>
    <recommendedName>
        <fullName evidence="5">Agenet domain-containing protein</fullName>
    </recommendedName>
</protein>
<organism evidence="6 7">
    <name type="scientific">Salix dunnii</name>
    <dbReference type="NCBI Taxonomy" id="1413687"/>
    <lineage>
        <taxon>Eukaryota</taxon>
        <taxon>Viridiplantae</taxon>
        <taxon>Streptophyta</taxon>
        <taxon>Embryophyta</taxon>
        <taxon>Tracheophyta</taxon>
        <taxon>Spermatophyta</taxon>
        <taxon>Magnoliopsida</taxon>
        <taxon>eudicotyledons</taxon>
        <taxon>Gunneridae</taxon>
        <taxon>Pentapetalae</taxon>
        <taxon>rosids</taxon>
        <taxon>fabids</taxon>
        <taxon>Malpighiales</taxon>
        <taxon>Salicaceae</taxon>
        <taxon>Saliceae</taxon>
        <taxon>Salix</taxon>
    </lineage>
</organism>
<keyword evidence="1" id="KW-0813">Transport</keyword>
<keyword evidence="2" id="KW-0341">Growth regulation</keyword>